<keyword evidence="1" id="KW-0472">Membrane</keyword>
<gene>
    <name evidence="3" type="primary">LOC117565455</name>
</gene>
<name>A0A6P8W9S6_DROAB</name>
<keyword evidence="1" id="KW-0812">Transmembrane</keyword>
<dbReference type="OrthoDB" id="413313at2759"/>
<dbReference type="GeneID" id="117565455"/>
<dbReference type="Pfam" id="PF02995">
    <property type="entry name" value="DUF229"/>
    <property type="match status" value="1"/>
</dbReference>
<dbReference type="PANTHER" id="PTHR10974">
    <property type="entry name" value="FI08016P-RELATED"/>
    <property type="match status" value="1"/>
</dbReference>
<protein>
    <submittedName>
        <fullName evidence="3">Uncharacterized protein LOC117565455</fullName>
    </submittedName>
</protein>
<dbReference type="SUPFAM" id="SSF53649">
    <property type="entry name" value="Alkaline phosphatase-like"/>
    <property type="match status" value="1"/>
</dbReference>
<evidence type="ECO:0000313" key="2">
    <source>
        <dbReference type="Proteomes" id="UP000515160"/>
    </source>
</evidence>
<evidence type="ECO:0000313" key="3">
    <source>
        <dbReference type="RefSeq" id="XP_034100446.2"/>
    </source>
</evidence>
<organism evidence="2 3">
    <name type="scientific">Drosophila albomicans</name>
    <name type="common">Fruit fly</name>
    <dbReference type="NCBI Taxonomy" id="7291"/>
    <lineage>
        <taxon>Eukaryota</taxon>
        <taxon>Metazoa</taxon>
        <taxon>Ecdysozoa</taxon>
        <taxon>Arthropoda</taxon>
        <taxon>Hexapoda</taxon>
        <taxon>Insecta</taxon>
        <taxon>Pterygota</taxon>
        <taxon>Neoptera</taxon>
        <taxon>Endopterygota</taxon>
        <taxon>Diptera</taxon>
        <taxon>Brachycera</taxon>
        <taxon>Muscomorpha</taxon>
        <taxon>Ephydroidea</taxon>
        <taxon>Drosophilidae</taxon>
        <taxon>Drosophila</taxon>
    </lineage>
</organism>
<dbReference type="Proteomes" id="UP000515160">
    <property type="component" value="Chromosome 2L"/>
</dbReference>
<dbReference type="InterPro" id="IPR017850">
    <property type="entry name" value="Alkaline_phosphatase_core_sf"/>
</dbReference>
<dbReference type="CDD" id="cd16021">
    <property type="entry name" value="ALP_like"/>
    <property type="match status" value="1"/>
</dbReference>
<proteinExistence type="predicted"/>
<feature type="transmembrane region" description="Helical" evidence="1">
    <location>
        <begin position="12"/>
        <end position="32"/>
    </location>
</feature>
<reference evidence="3" key="1">
    <citation type="submission" date="2025-08" db="UniProtKB">
        <authorList>
            <consortium name="RefSeq"/>
        </authorList>
    </citation>
    <scope>IDENTIFICATION</scope>
    <source>
        <strain evidence="3">15112-1751.03</strain>
        <tissue evidence="3">Whole Adult</tissue>
    </source>
</reference>
<keyword evidence="2" id="KW-1185">Reference proteome</keyword>
<dbReference type="PANTHER" id="PTHR10974:SF9">
    <property type="entry name" value="DUF229 DOMAIN CONTAINING PROTEIN-RELATED"/>
    <property type="match status" value="1"/>
</dbReference>
<dbReference type="GO" id="GO:0005615">
    <property type="term" value="C:extracellular space"/>
    <property type="evidence" value="ECO:0007669"/>
    <property type="project" value="TreeGrafter"/>
</dbReference>
<dbReference type="InterPro" id="IPR004245">
    <property type="entry name" value="DUF229"/>
</dbReference>
<keyword evidence="1" id="KW-1133">Transmembrane helix</keyword>
<sequence>MYRFIVGNFGKTLLIVGLIFTFIFVNHNLSFVDKKQFTQFTRYHEHSRTESEILREESITNSFKVKDEFKVFSSQCKIPRSDPFSLDSMQYFDPPDFMECTNQSDVITVQYDTERRQYRLLINEALTELIPNISDYGCTYKEIVRGEYDLVWTLPPIAFKHNSWIPRHIRGIIVECHELSNPSRVIQRDAFAFVQHPVDRNDKADEERSRSHPNVIIIGIDAMSQMNFQRTMPLTAKFVRQTGWYEMLGYNKVGDNSLPNVLALLTGGSPTELTKYCDINTPSCMDTYSFIWNHYRNAGYLTAYAEDLSTIDTFHYFLPGFRREPVDYYLHPFMKAIEQNMDKVQHLGYEFCVGRRQSYRYVLDYIAQIVQRFVQEMPKPLFGLFWMNSFSHDDFSGAASVDTDFVSYLERFESLGLFERSIVILLSDHGQRTGPLMDLPSSFLEERLPMFHIYLPPWYRQQYPEVARALHLNGHRLSSPYDLNLALKHQLQMLHPRMKFYQLKCPLCVSLFEVLPPDRSCMEAAIPPHWCTCEPHKQVTQTERVLELVRLVVYRMNQYLIIRNHKKQCYHLKLRKLLLVERKQFFNDKGFEVQSPDGLDTYRFKFTTGPNDGLFRATLSVSKDDSLVVIQEEFITRLNSYQKDAYCIQDRHAKRFCACLRNQAHADEYKTFI</sequence>
<dbReference type="RefSeq" id="XP_034100446.2">
    <property type="nucleotide sequence ID" value="XM_034244555.2"/>
</dbReference>
<dbReference type="AlphaFoldDB" id="A0A6P8W9S6"/>
<dbReference type="FunFam" id="3.40.720.10:FF:000017">
    <property type="entry name" value="Predicted protein"/>
    <property type="match status" value="1"/>
</dbReference>
<accession>A0A6P8W9S6</accession>
<dbReference type="Gene3D" id="3.40.720.10">
    <property type="entry name" value="Alkaline Phosphatase, subunit A"/>
    <property type="match status" value="1"/>
</dbReference>
<evidence type="ECO:0000256" key="1">
    <source>
        <dbReference type="SAM" id="Phobius"/>
    </source>
</evidence>